<dbReference type="InterPro" id="IPR038255">
    <property type="entry name" value="PBS_linker_sf"/>
</dbReference>
<feature type="domain" description="Glycosyltransferase 2-like" evidence="1">
    <location>
        <begin position="186"/>
        <end position="355"/>
    </location>
</feature>
<gene>
    <name evidence="3" type="ORF">PBLR_14052</name>
</gene>
<dbReference type="InterPro" id="IPR001173">
    <property type="entry name" value="Glyco_trans_2-like"/>
</dbReference>
<evidence type="ECO:0000313" key="4">
    <source>
        <dbReference type="Proteomes" id="UP000304148"/>
    </source>
</evidence>
<dbReference type="Pfam" id="PF13946">
    <property type="entry name" value="DUF4214"/>
    <property type="match status" value="1"/>
</dbReference>
<dbReference type="Pfam" id="PF13692">
    <property type="entry name" value="Glyco_trans_1_4"/>
    <property type="match status" value="1"/>
</dbReference>
<evidence type="ECO:0000313" key="3">
    <source>
        <dbReference type="EMBL" id="SYX85630.1"/>
    </source>
</evidence>
<dbReference type="RefSeq" id="WP_138187465.1">
    <property type="nucleotide sequence ID" value="NZ_LS992241.1"/>
</dbReference>
<reference evidence="4" key="1">
    <citation type="submission" date="2018-08" db="EMBL/GenBank/DDBJ databases">
        <authorList>
            <person name="Chevrot R."/>
        </authorList>
    </citation>
    <scope>NUCLEOTIDE SEQUENCE [LARGE SCALE GENOMIC DNA]</scope>
</reference>
<dbReference type="PANTHER" id="PTHR46656:SF3">
    <property type="entry name" value="PUTATIVE-RELATED"/>
    <property type="match status" value="1"/>
</dbReference>
<dbReference type="AlphaFoldDB" id="A0A383RFC1"/>
<name>A0A383RFC1_PAEAL</name>
<dbReference type="Gene3D" id="1.10.3130.20">
    <property type="entry name" value="Phycobilisome linker domain"/>
    <property type="match status" value="1"/>
</dbReference>
<dbReference type="Pfam" id="PF00535">
    <property type="entry name" value="Glycos_transf_2"/>
    <property type="match status" value="1"/>
</dbReference>
<evidence type="ECO:0000259" key="1">
    <source>
        <dbReference type="Pfam" id="PF00535"/>
    </source>
</evidence>
<dbReference type="PANTHER" id="PTHR46656">
    <property type="entry name" value="PUTATIVE-RELATED"/>
    <property type="match status" value="1"/>
</dbReference>
<organism evidence="3 4">
    <name type="scientific">Paenibacillus alvei</name>
    <name type="common">Bacillus alvei</name>
    <dbReference type="NCBI Taxonomy" id="44250"/>
    <lineage>
        <taxon>Bacteria</taxon>
        <taxon>Bacillati</taxon>
        <taxon>Bacillota</taxon>
        <taxon>Bacilli</taxon>
        <taxon>Bacillales</taxon>
        <taxon>Paenibacillaceae</taxon>
        <taxon>Paenibacillus</taxon>
    </lineage>
</organism>
<dbReference type="InterPro" id="IPR025282">
    <property type="entry name" value="DUF4214"/>
</dbReference>
<dbReference type="GO" id="GO:0016740">
    <property type="term" value="F:transferase activity"/>
    <property type="evidence" value="ECO:0007669"/>
    <property type="project" value="UniProtKB-KW"/>
</dbReference>
<keyword evidence="3" id="KW-0808">Transferase</keyword>
<dbReference type="EMBL" id="LS992241">
    <property type="protein sequence ID" value="SYX85630.1"/>
    <property type="molecule type" value="Genomic_DNA"/>
</dbReference>
<evidence type="ECO:0000259" key="2">
    <source>
        <dbReference type="Pfam" id="PF13946"/>
    </source>
</evidence>
<feature type="domain" description="DUF4214" evidence="2">
    <location>
        <begin position="14"/>
        <end position="66"/>
    </location>
</feature>
<dbReference type="Gene3D" id="3.40.50.2000">
    <property type="entry name" value="Glycogen Phosphorylase B"/>
    <property type="match status" value="1"/>
</dbReference>
<accession>A0A383RFC1</accession>
<dbReference type="CDD" id="cd04186">
    <property type="entry name" value="GT_2_like_c"/>
    <property type="match status" value="1"/>
</dbReference>
<protein>
    <submittedName>
        <fullName evidence="3">Glycosyl transferase</fullName>
    </submittedName>
</protein>
<dbReference type="SUPFAM" id="SSF53756">
    <property type="entry name" value="UDP-Glycosyltransferase/glycogen phosphorylase"/>
    <property type="match status" value="1"/>
</dbReference>
<dbReference type="Gene3D" id="3.90.550.10">
    <property type="entry name" value="Spore Coat Polysaccharide Biosynthesis Protein SpsA, Chain A"/>
    <property type="match status" value="1"/>
</dbReference>
<dbReference type="Proteomes" id="UP000304148">
    <property type="component" value="Chromosome"/>
</dbReference>
<dbReference type="InterPro" id="IPR029044">
    <property type="entry name" value="Nucleotide-diphossugar_trans"/>
</dbReference>
<sequence>MNIIQTLHQMFRLEEEAFVSELYRQMLNREPDYPGLSHFTALLRAGHTKMTIVTHFLKSKELKQTFAGEVVNGMVDPSFRIFHRIYSLLTVDPNEFPHELYREMLCREVEDGAFRHYHFLLRQGKPRMSILMGILVSPECQMLLHAPQAPRHNGPVDFGRFEIMEYPPAKTIGNRAPAPPLRRKVSIVILTWNGLEHTKQCIASLAPLAAHELVDVVVLDNGSTDGSVDYLRGLKWVTLIESPQNIGFTAGNNLAIAHCDLDSDILMLNNDILITQADWLERLQETAFQAPNIGVVGCRLRGEDGKLQHAGTYIFDDTCWGQQIGGLQTDIRQYEGVRDVQGVVFACAYIKRELINLIGSLDTDYFAYFEDTDYCLRALAAGYRVVYDGRVTLIHAQNTSTKVNNVDFNQLFLLSQGVFHAKWGHKLAGEYHTQLNWHSIVNLPSGYANSSRNLMIALDEQRVKMHYRYVYGPGTPFHTKEPNMSDDYRVNIFSMRKRNESAPEVVYGQGDVFFKNEGRYKIGYTMLEVDGLPEEWVRQCNRMNEVWVPSSFNVETFRNSGVHVPIHVIPLGVDPNFFNPNIRAFRFSEKFTFLSVFEWGERKAPEEMLRTFANEFAFDDVVLVCKITNKDPEVNVRAEIRKLNLKHAESKIIIIENQTIPSYLLGSLYRSADCFVLPTRGEGWGMPILESMACGIPVIATDWSAQRDFLNIQTGFPIQVKRLIPAVAKCPYYTGFQWAEPDFEHLAHIMRFVYENQEAVKERSLAVSQLVLSHWTWENSAKKIAERVRHL</sequence>
<dbReference type="SUPFAM" id="SSF53448">
    <property type="entry name" value="Nucleotide-diphospho-sugar transferases"/>
    <property type="match status" value="1"/>
</dbReference>
<proteinExistence type="predicted"/>